<dbReference type="InterPro" id="IPR017907">
    <property type="entry name" value="Znf_RING_CS"/>
</dbReference>
<dbReference type="Proteomes" id="UP000807769">
    <property type="component" value="Unassembled WGS sequence"/>
</dbReference>
<reference evidence="7" key="1">
    <citation type="journal article" date="2020" name="New Phytol.">
        <title>Comparative genomics reveals dynamic genome evolution in host specialist ectomycorrhizal fungi.</title>
        <authorList>
            <person name="Lofgren L.A."/>
            <person name="Nguyen N.H."/>
            <person name="Vilgalys R."/>
            <person name="Ruytinx J."/>
            <person name="Liao H.L."/>
            <person name="Branco S."/>
            <person name="Kuo A."/>
            <person name="LaButti K."/>
            <person name="Lipzen A."/>
            <person name="Andreopoulos W."/>
            <person name="Pangilinan J."/>
            <person name="Riley R."/>
            <person name="Hundley H."/>
            <person name="Na H."/>
            <person name="Barry K."/>
            <person name="Grigoriev I.V."/>
            <person name="Stajich J.E."/>
            <person name="Kennedy P.G."/>
        </authorList>
    </citation>
    <scope>NUCLEOTIDE SEQUENCE</scope>
    <source>
        <strain evidence="7">MN1</strain>
    </source>
</reference>
<evidence type="ECO:0000313" key="7">
    <source>
        <dbReference type="EMBL" id="KAG1816393.1"/>
    </source>
</evidence>
<gene>
    <name evidence="7" type="ORF">BJ212DRAFT_1271429</name>
</gene>
<evidence type="ECO:0000313" key="8">
    <source>
        <dbReference type="Proteomes" id="UP000807769"/>
    </source>
</evidence>
<sequence length="151" mass="16674">MLVVHPSSRCDICLDPYSTSDLATSPHAIAECGHIFCFRCLYSLSTSTCPLCREVFDPDRVKKLHVGNTSEQENAERDDADRDNTERDNAEQGVVYDHANLLLHRMSLVLGEGVPEADVAEVVSEVQEWLQSQPDDPNSVSPFHSAGASQM</sequence>
<keyword evidence="8" id="KW-1185">Reference proteome</keyword>
<evidence type="ECO:0000256" key="2">
    <source>
        <dbReference type="ARBA" id="ARBA00022771"/>
    </source>
</evidence>
<feature type="region of interest" description="Disordered" evidence="5">
    <location>
        <begin position="129"/>
        <end position="151"/>
    </location>
</feature>
<comment type="caution">
    <text evidence="7">The sequence shown here is derived from an EMBL/GenBank/DDBJ whole genome shotgun (WGS) entry which is preliminary data.</text>
</comment>
<name>A0A9P7EB33_9AGAM</name>
<keyword evidence="2 4" id="KW-0863">Zinc-finger</keyword>
<dbReference type="EMBL" id="JABBWG010000016">
    <property type="protein sequence ID" value="KAG1816393.1"/>
    <property type="molecule type" value="Genomic_DNA"/>
</dbReference>
<dbReference type="GeneID" id="64624976"/>
<dbReference type="SUPFAM" id="SSF57850">
    <property type="entry name" value="RING/U-box"/>
    <property type="match status" value="1"/>
</dbReference>
<evidence type="ECO:0000256" key="4">
    <source>
        <dbReference type="PROSITE-ProRule" id="PRU00175"/>
    </source>
</evidence>
<feature type="domain" description="RING-type" evidence="6">
    <location>
        <begin position="10"/>
        <end position="53"/>
    </location>
</feature>
<keyword evidence="3" id="KW-0862">Zinc</keyword>
<evidence type="ECO:0000256" key="5">
    <source>
        <dbReference type="SAM" id="MobiDB-lite"/>
    </source>
</evidence>
<dbReference type="AlphaFoldDB" id="A0A9P7EB33"/>
<proteinExistence type="predicted"/>
<dbReference type="OrthoDB" id="6105938at2759"/>
<evidence type="ECO:0000256" key="3">
    <source>
        <dbReference type="ARBA" id="ARBA00022833"/>
    </source>
</evidence>
<dbReference type="Gene3D" id="3.30.40.10">
    <property type="entry name" value="Zinc/RING finger domain, C3HC4 (zinc finger)"/>
    <property type="match status" value="1"/>
</dbReference>
<keyword evidence="1" id="KW-0479">Metal-binding</keyword>
<evidence type="ECO:0000259" key="6">
    <source>
        <dbReference type="PROSITE" id="PS50089"/>
    </source>
</evidence>
<organism evidence="7 8">
    <name type="scientific">Suillus subaureus</name>
    <dbReference type="NCBI Taxonomy" id="48587"/>
    <lineage>
        <taxon>Eukaryota</taxon>
        <taxon>Fungi</taxon>
        <taxon>Dikarya</taxon>
        <taxon>Basidiomycota</taxon>
        <taxon>Agaricomycotina</taxon>
        <taxon>Agaricomycetes</taxon>
        <taxon>Agaricomycetidae</taxon>
        <taxon>Boletales</taxon>
        <taxon>Suillineae</taxon>
        <taxon>Suillaceae</taxon>
        <taxon>Suillus</taxon>
    </lineage>
</organism>
<dbReference type="PROSITE" id="PS50089">
    <property type="entry name" value="ZF_RING_2"/>
    <property type="match status" value="1"/>
</dbReference>
<feature type="region of interest" description="Disordered" evidence="5">
    <location>
        <begin position="64"/>
        <end position="93"/>
    </location>
</feature>
<dbReference type="GO" id="GO:0008270">
    <property type="term" value="F:zinc ion binding"/>
    <property type="evidence" value="ECO:0007669"/>
    <property type="project" value="UniProtKB-KW"/>
</dbReference>
<dbReference type="InterPro" id="IPR001841">
    <property type="entry name" value="Znf_RING"/>
</dbReference>
<dbReference type="InterPro" id="IPR013083">
    <property type="entry name" value="Znf_RING/FYVE/PHD"/>
</dbReference>
<dbReference type="RefSeq" id="XP_041193066.1">
    <property type="nucleotide sequence ID" value="XM_041330959.1"/>
</dbReference>
<evidence type="ECO:0000256" key="1">
    <source>
        <dbReference type="ARBA" id="ARBA00022723"/>
    </source>
</evidence>
<feature type="compositionally biased region" description="Basic and acidic residues" evidence="5">
    <location>
        <begin position="74"/>
        <end position="90"/>
    </location>
</feature>
<dbReference type="Pfam" id="PF13639">
    <property type="entry name" value="zf-RING_2"/>
    <property type="match status" value="1"/>
</dbReference>
<dbReference type="SMART" id="SM00184">
    <property type="entry name" value="RING"/>
    <property type="match status" value="1"/>
</dbReference>
<accession>A0A9P7EB33</accession>
<protein>
    <recommendedName>
        <fullName evidence="6">RING-type domain-containing protein</fullName>
    </recommendedName>
</protein>
<dbReference type="PROSITE" id="PS00518">
    <property type="entry name" value="ZF_RING_1"/>
    <property type="match status" value="1"/>
</dbReference>